<dbReference type="Gene3D" id="3.40.50.150">
    <property type="entry name" value="Vaccinia Virus protein VP39"/>
    <property type="match status" value="1"/>
</dbReference>
<accession>A0A1T1AYD8</accession>
<dbReference type="EMBL" id="MTJN01000002">
    <property type="protein sequence ID" value="OOV08978.1"/>
    <property type="molecule type" value="Genomic_DNA"/>
</dbReference>
<name>A0A1T1AYD8_RHOFE</name>
<dbReference type="InterPro" id="IPR006342">
    <property type="entry name" value="FkbM_mtfrase"/>
</dbReference>
<dbReference type="PANTHER" id="PTHR34203">
    <property type="entry name" value="METHYLTRANSFERASE, FKBM FAMILY PROTEIN"/>
    <property type="match status" value="1"/>
</dbReference>
<dbReference type="NCBIfam" id="TIGR01444">
    <property type="entry name" value="fkbM_fam"/>
    <property type="match status" value="1"/>
</dbReference>
<reference evidence="2 3" key="1">
    <citation type="submission" date="2017-01" db="EMBL/GenBank/DDBJ databases">
        <title>Genome sequencing of Rhodoferax fermentans JCM 7819.</title>
        <authorList>
            <person name="Kim Y.J."/>
            <person name="Farh M.E.-A."/>
            <person name="Yang D.-C."/>
        </authorList>
    </citation>
    <scope>NUCLEOTIDE SEQUENCE [LARGE SCALE GENOMIC DNA]</scope>
    <source>
        <strain evidence="2 3">JCM 7819</strain>
    </source>
</reference>
<dbReference type="PANTHER" id="PTHR34203:SF15">
    <property type="entry name" value="SLL1173 PROTEIN"/>
    <property type="match status" value="1"/>
</dbReference>
<organism evidence="2 3">
    <name type="scientific">Rhodoferax fermentans</name>
    <dbReference type="NCBI Taxonomy" id="28066"/>
    <lineage>
        <taxon>Bacteria</taxon>
        <taxon>Pseudomonadati</taxon>
        <taxon>Pseudomonadota</taxon>
        <taxon>Betaproteobacteria</taxon>
        <taxon>Burkholderiales</taxon>
        <taxon>Comamonadaceae</taxon>
        <taxon>Rhodoferax</taxon>
    </lineage>
</organism>
<gene>
    <name evidence="2" type="ORF">RF819_07785</name>
</gene>
<protein>
    <recommendedName>
        <fullName evidence="1">Methyltransferase FkbM domain-containing protein</fullName>
    </recommendedName>
</protein>
<dbReference type="InterPro" id="IPR052514">
    <property type="entry name" value="SAM-dependent_MTase"/>
</dbReference>
<dbReference type="AlphaFoldDB" id="A0A1T1AYD8"/>
<dbReference type="RefSeq" id="WP_078366835.1">
    <property type="nucleotide sequence ID" value="NZ_MTJN01000002.1"/>
</dbReference>
<dbReference type="InterPro" id="IPR029063">
    <property type="entry name" value="SAM-dependent_MTases_sf"/>
</dbReference>
<dbReference type="SUPFAM" id="SSF53335">
    <property type="entry name" value="S-adenosyl-L-methionine-dependent methyltransferases"/>
    <property type="match status" value="1"/>
</dbReference>
<dbReference type="Proteomes" id="UP000190750">
    <property type="component" value="Unassembled WGS sequence"/>
</dbReference>
<evidence type="ECO:0000259" key="1">
    <source>
        <dbReference type="Pfam" id="PF05050"/>
    </source>
</evidence>
<feature type="domain" description="Methyltransferase FkbM" evidence="1">
    <location>
        <begin position="32"/>
        <end position="197"/>
    </location>
</feature>
<sequence>MGVLNFENDQVSGEHRFLKQILAGRTGGVVIDVGANVGKYSSRVLQINPLLTVYAFEPHPHTFSALEKSVRHLNFTAINAAVGASAGIADLFDYAANDGSSHASLYQDVIESIHHAPSTHHKVKVVTLGEFAHENHVTRINLLKIDTEGNELNVLKGLGDYLCEGTIDAIHFEFNEMNVASRVFFRDFWDILPNYDFYRLLPDGMVKLDQYSPVFCEIFAYQNVVALLKRS</sequence>
<comment type="caution">
    <text evidence="2">The sequence shown here is derived from an EMBL/GenBank/DDBJ whole genome shotgun (WGS) entry which is preliminary data.</text>
</comment>
<keyword evidence="3" id="KW-1185">Reference proteome</keyword>
<dbReference type="Pfam" id="PF05050">
    <property type="entry name" value="Methyltransf_21"/>
    <property type="match status" value="1"/>
</dbReference>
<evidence type="ECO:0000313" key="2">
    <source>
        <dbReference type="EMBL" id="OOV08978.1"/>
    </source>
</evidence>
<dbReference type="STRING" id="28066.RF819_07785"/>
<proteinExistence type="predicted"/>
<evidence type="ECO:0000313" key="3">
    <source>
        <dbReference type="Proteomes" id="UP000190750"/>
    </source>
</evidence>